<keyword evidence="8 9" id="KW-0472">Membrane</keyword>
<dbReference type="EC" id="1.10.3.-" evidence="9"/>
<keyword evidence="7 9" id="KW-0560">Oxidoreductase</keyword>
<comment type="function">
    <text evidence="9">Catalyzes quinol oxidation with the concomitant reduction of oxygen to water.</text>
</comment>
<comment type="catalytic activity">
    <reaction evidence="1 9">
        <text>2 a quinol + O2 = 2 a quinone + 2 H2O</text>
        <dbReference type="Rhea" id="RHEA:55376"/>
        <dbReference type="ChEBI" id="CHEBI:15377"/>
        <dbReference type="ChEBI" id="CHEBI:15379"/>
        <dbReference type="ChEBI" id="CHEBI:24646"/>
        <dbReference type="ChEBI" id="CHEBI:132124"/>
    </reaction>
</comment>
<dbReference type="GO" id="GO:0016682">
    <property type="term" value="F:oxidoreductase activity, acting on diphenols and related substances as donors, oxygen as acceptor"/>
    <property type="evidence" value="ECO:0007669"/>
    <property type="project" value="UniProtKB-UniRule"/>
</dbReference>
<dbReference type="GO" id="GO:0042773">
    <property type="term" value="P:ATP synthesis coupled electron transport"/>
    <property type="evidence" value="ECO:0007669"/>
    <property type="project" value="UniProtKB-UniRule"/>
</dbReference>
<dbReference type="RefSeq" id="WP_093725734.1">
    <property type="nucleotide sequence ID" value="NZ_FMZB01000001.1"/>
</dbReference>
<dbReference type="STRING" id="361279.SAMN05421663_101572"/>
<evidence type="ECO:0000313" key="11">
    <source>
        <dbReference type="Proteomes" id="UP000198666"/>
    </source>
</evidence>
<comment type="subcellular location">
    <subcellularLocation>
        <location evidence="2 9">Cell membrane</location>
        <topology evidence="2 9">Multi-pass membrane protein</topology>
    </subcellularLocation>
</comment>
<feature type="transmembrane region" description="Helical" evidence="9">
    <location>
        <begin position="12"/>
        <end position="34"/>
    </location>
</feature>
<dbReference type="PANTHER" id="PTHR36835">
    <property type="entry name" value="CYTOCHROME BO(3) UBIQUINOL OXIDASE SUBUNIT 4"/>
    <property type="match status" value="1"/>
</dbReference>
<evidence type="ECO:0000256" key="8">
    <source>
        <dbReference type="ARBA" id="ARBA00023136"/>
    </source>
</evidence>
<proteinExistence type="inferred from homology"/>
<dbReference type="InterPro" id="IPR050968">
    <property type="entry name" value="Cytochrome_c_oxidase_bac_sub4"/>
</dbReference>
<reference evidence="11" key="1">
    <citation type="submission" date="2016-10" db="EMBL/GenBank/DDBJ databases">
        <authorList>
            <person name="Varghese N."/>
            <person name="Submissions S."/>
        </authorList>
    </citation>
    <scope>NUCLEOTIDE SEQUENCE [LARGE SCALE GENOMIC DNA]</scope>
    <source>
        <strain evidence="11">DSM 21620</strain>
    </source>
</reference>
<name>A0A1G6JF04_9BACI</name>
<keyword evidence="11" id="KW-1185">Reference proteome</keyword>
<evidence type="ECO:0000256" key="3">
    <source>
        <dbReference type="ARBA" id="ARBA00008079"/>
    </source>
</evidence>
<dbReference type="GO" id="GO:0015990">
    <property type="term" value="P:electron transport coupled proton transport"/>
    <property type="evidence" value="ECO:0007669"/>
    <property type="project" value="TreeGrafter"/>
</dbReference>
<dbReference type="GO" id="GO:0005886">
    <property type="term" value="C:plasma membrane"/>
    <property type="evidence" value="ECO:0007669"/>
    <property type="project" value="UniProtKB-SubCell"/>
</dbReference>
<evidence type="ECO:0000256" key="2">
    <source>
        <dbReference type="ARBA" id="ARBA00004651"/>
    </source>
</evidence>
<evidence type="ECO:0000313" key="10">
    <source>
        <dbReference type="EMBL" id="SDC17318.1"/>
    </source>
</evidence>
<evidence type="ECO:0000256" key="1">
    <source>
        <dbReference type="ARBA" id="ARBA00000725"/>
    </source>
</evidence>
<dbReference type="InterPro" id="IPR014250">
    <property type="entry name" value="QoxD"/>
</dbReference>
<gene>
    <name evidence="10" type="ORF">SAMN05421663_101572</name>
</gene>
<keyword evidence="6 9" id="KW-1133">Transmembrane helix</keyword>
<feature type="transmembrane region" description="Helical" evidence="9">
    <location>
        <begin position="40"/>
        <end position="61"/>
    </location>
</feature>
<dbReference type="NCBIfam" id="TIGR02901">
    <property type="entry name" value="QoxD"/>
    <property type="match status" value="1"/>
</dbReference>
<accession>A0A1G6JF04</accession>
<evidence type="ECO:0000256" key="6">
    <source>
        <dbReference type="ARBA" id="ARBA00022989"/>
    </source>
</evidence>
<dbReference type="InterPro" id="IPR005171">
    <property type="entry name" value="Cyt_c_oxidase_su4_prok"/>
</dbReference>
<protein>
    <recommendedName>
        <fullName evidence="9">Quinol oxidase subunit 4</fullName>
        <ecNumber evidence="9">1.10.3.-</ecNumber>
    </recommendedName>
</protein>
<sequence>MSQQTKKGHFPWKHIIGFLISIALTLVAFATALWTDWSSSTIFIIILIFAVIQAALQLVMFMHMTEGEDGGLISGNTLFGFFIAIVIIVGTYWLMTSGHMHMGMSM</sequence>
<dbReference type="GO" id="GO:0015078">
    <property type="term" value="F:proton transmembrane transporter activity"/>
    <property type="evidence" value="ECO:0007669"/>
    <property type="project" value="TreeGrafter"/>
</dbReference>
<dbReference type="Proteomes" id="UP000198666">
    <property type="component" value="Unassembled WGS sequence"/>
</dbReference>
<keyword evidence="4 9" id="KW-1003">Cell membrane</keyword>
<dbReference type="EMBL" id="FMZB01000001">
    <property type="protein sequence ID" value="SDC17318.1"/>
    <property type="molecule type" value="Genomic_DNA"/>
</dbReference>
<dbReference type="GO" id="GO:0009486">
    <property type="term" value="F:cytochrome bo3 ubiquinol oxidase activity"/>
    <property type="evidence" value="ECO:0007669"/>
    <property type="project" value="TreeGrafter"/>
</dbReference>
<feature type="transmembrane region" description="Helical" evidence="9">
    <location>
        <begin position="73"/>
        <end position="95"/>
    </location>
</feature>
<comment type="similarity">
    <text evidence="3 9">Belongs to the cytochrome c oxidase bacterial subunit 4 family.</text>
</comment>
<organism evidence="10 11">
    <name type="scientific">Terribacillus halophilus</name>
    <dbReference type="NCBI Taxonomy" id="361279"/>
    <lineage>
        <taxon>Bacteria</taxon>
        <taxon>Bacillati</taxon>
        <taxon>Bacillota</taxon>
        <taxon>Bacilli</taxon>
        <taxon>Bacillales</taxon>
        <taxon>Bacillaceae</taxon>
        <taxon>Terribacillus</taxon>
    </lineage>
</organism>
<dbReference type="Pfam" id="PF03626">
    <property type="entry name" value="COX4_pro"/>
    <property type="match status" value="1"/>
</dbReference>
<evidence type="ECO:0000256" key="7">
    <source>
        <dbReference type="ARBA" id="ARBA00023002"/>
    </source>
</evidence>
<keyword evidence="5 9" id="KW-0812">Transmembrane</keyword>
<dbReference type="OrthoDB" id="2361460at2"/>
<evidence type="ECO:0000256" key="9">
    <source>
        <dbReference type="RuleBase" id="RU367153"/>
    </source>
</evidence>
<evidence type="ECO:0000256" key="5">
    <source>
        <dbReference type="ARBA" id="ARBA00022692"/>
    </source>
</evidence>
<dbReference type="GO" id="GO:0009319">
    <property type="term" value="C:cytochrome o ubiquinol oxidase complex"/>
    <property type="evidence" value="ECO:0007669"/>
    <property type="project" value="TreeGrafter"/>
</dbReference>
<evidence type="ECO:0000256" key="4">
    <source>
        <dbReference type="ARBA" id="ARBA00022475"/>
    </source>
</evidence>
<dbReference type="AlphaFoldDB" id="A0A1G6JF04"/>
<dbReference type="GO" id="GO:0019646">
    <property type="term" value="P:aerobic electron transport chain"/>
    <property type="evidence" value="ECO:0007669"/>
    <property type="project" value="TreeGrafter"/>
</dbReference>
<dbReference type="PANTHER" id="PTHR36835:SF1">
    <property type="entry name" value="CYTOCHROME BO(3) UBIQUINOL OXIDASE SUBUNIT 4"/>
    <property type="match status" value="1"/>
</dbReference>